<evidence type="ECO:0000313" key="2">
    <source>
        <dbReference type="EMBL" id="CAG5089407.1"/>
    </source>
</evidence>
<name>A0ABN7S3J0_OIKDI</name>
<accession>A0ABN7S3J0</accession>
<evidence type="ECO:0000313" key="3">
    <source>
        <dbReference type="Proteomes" id="UP001158576"/>
    </source>
</evidence>
<sequence length="220" mass="24693">MIKDQVKVHLKNLSLAQASQSYTSVSTLKLSWVSNVHIGPCQNYDLTAVIEDLLIPLTSNRAKRRQAKKEKQDKKSHLFGYHDMNDLVEKNNKGEISHFFQYVYGIKTTKKSTTTTTTTTTSSEKTTTIDQTTTEQTTTEQTTTSAETTTVQTTTSIDDVKTTTEDIRFLSAAEKKKRRKAQRMKAKQEREAASTSRPATTPKSKGVYSNLSDTVNEVQN</sequence>
<gene>
    <name evidence="2" type="ORF">OKIOD_LOCUS3764</name>
</gene>
<feature type="region of interest" description="Disordered" evidence="1">
    <location>
        <begin position="171"/>
        <end position="220"/>
    </location>
</feature>
<feature type="region of interest" description="Disordered" evidence="1">
    <location>
        <begin position="113"/>
        <end position="156"/>
    </location>
</feature>
<reference evidence="2 3" key="1">
    <citation type="submission" date="2021-04" db="EMBL/GenBank/DDBJ databases">
        <authorList>
            <person name="Bliznina A."/>
        </authorList>
    </citation>
    <scope>NUCLEOTIDE SEQUENCE [LARGE SCALE GENOMIC DNA]</scope>
</reference>
<dbReference type="EMBL" id="OU015568">
    <property type="protein sequence ID" value="CAG5089407.1"/>
    <property type="molecule type" value="Genomic_DNA"/>
</dbReference>
<feature type="compositionally biased region" description="Polar residues" evidence="1">
    <location>
        <begin position="193"/>
        <end position="220"/>
    </location>
</feature>
<feature type="compositionally biased region" description="Basic residues" evidence="1">
    <location>
        <begin position="175"/>
        <end position="185"/>
    </location>
</feature>
<protein>
    <submittedName>
        <fullName evidence="2">Oidioi.mRNA.OKI2018_I69.PAR.g12206.t1.cds</fullName>
    </submittedName>
</protein>
<evidence type="ECO:0000256" key="1">
    <source>
        <dbReference type="SAM" id="MobiDB-lite"/>
    </source>
</evidence>
<dbReference type="Proteomes" id="UP001158576">
    <property type="component" value="Chromosome PAR"/>
</dbReference>
<keyword evidence="3" id="KW-1185">Reference proteome</keyword>
<organism evidence="2 3">
    <name type="scientific">Oikopleura dioica</name>
    <name type="common">Tunicate</name>
    <dbReference type="NCBI Taxonomy" id="34765"/>
    <lineage>
        <taxon>Eukaryota</taxon>
        <taxon>Metazoa</taxon>
        <taxon>Chordata</taxon>
        <taxon>Tunicata</taxon>
        <taxon>Appendicularia</taxon>
        <taxon>Copelata</taxon>
        <taxon>Oikopleuridae</taxon>
        <taxon>Oikopleura</taxon>
    </lineage>
</organism>
<proteinExistence type="predicted"/>